<keyword evidence="6 7" id="KW-0472">Membrane</keyword>
<dbReference type="GO" id="GO:0098797">
    <property type="term" value="C:plasma membrane protein complex"/>
    <property type="evidence" value="ECO:0007669"/>
    <property type="project" value="TreeGrafter"/>
</dbReference>
<evidence type="ECO:0000256" key="6">
    <source>
        <dbReference type="ARBA" id="ARBA00023136"/>
    </source>
</evidence>
<dbReference type="PANTHER" id="PTHR30489:SF0">
    <property type="entry name" value="LIPOPROTEIN-RELEASING SYSTEM TRANSMEMBRANE PROTEIN LOLE"/>
    <property type="match status" value="1"/>
</dbReference>
<dbReference type="Pfam" id="PF12704">
    <property type="entry name" value="MacB_PCD"/>
    <property type="match status" value="1"/>
</dbReference>
<evidence type="ECO:0000256" key="3">
    <source>
        <dbReference type="ARBA" id="ARBA00022475"/>
    </source>
</evidence>
<evidence type="ECO:0000313" key="11">
    <source>
        <dbReference type="Proteomes" id="UP000184028"/>
    </source>
</evidence>
<evidence type="ECO:0000256" key="4">
    <source>
        <dbReference type="ARBA" id="ARBA00022692"/>
    </source>
</evidence>
<gene>
    <name evidence="10" type="ORF">SAMN05444484_102226</name>
</gene>
<dbReference type="STRING" id="946677.SAMN05444484_102226"/>
<dbReference type="EMBL" id="FRBT01000002">
    <property type="protein sequence ID" value="SHL68666.1"/>
    <property type="molecule type" value="Genomic_DNA"/>
</dbReference>
<dbReference type="InterPro" id="IPR025857">
    <property type="entry name" value="MacB_PCD"/>
</dbReference>
<dbReference type="Pfam" id="PF02687">
    <property type="entry name" value="FtsX"/>
    <property type="match status" value="1"/>
</dbReference>
<feature type="domain" description="ABC3 transporter permease C-terminal" evidence="8">
    <location>
        <begin position="277"/>
        <end position="396"/>
    </location>
</feature>
<name>A0A1M7CN33_9FLAO</name>
<feature type="transmembrane region" description="Helical" evidence="7">
    <location>
        <begin position="321"/>
        <end position="347"/>
    </location>
</feature>
<comment type="subcellular location">
    <subcellularLocation>
        <location evidence="1">Cell membrane</location>
        <topology evidence="1">Multi-pass membrane protein</topology>
    </subcellularLocation>
</comment>
<dbReference type="AlphaFoldDB" id="A0A1M7CN33"/>
<reference evidence="11" key="1">
    <citation type="submission" date="2016-11" db="EMBL/GenBank/DDBJ databases">
        <authorList>
            <person name="Varghese N."/>
            <person name="Submissions S."/>
        </authorList>
    </citation>
    <scope>NUCLEOTIDE SEQUENCE [LARGE SCALE GENOMIC DNA]</scope>
    <source>
        <strain evidence="11">DSM 24724</strain>
    </source>
</reference>
<keyword evidence="11" id="KW-1185">Reference proteome</keyword>
<evidence type="ECO:0000259" key="8">
    <source>
        <dbReference type="Pfam" id="PF02687"/>
    </source>
</evidence>
<dbReference type="InterPro" id="IPR051447">
    <property type="entry name" value="Lipoprotein-release_system"/>
</dbReference>
<dbReference type="InterPro" id="IPR003838">
    <property type="entry name" value="ABC3_permease_C"/>
</dbReference>
<accession>A0A1M7CN33</accession>
<feature type="transmembrane region" description="Helical" evidence="7">
    <location>
        <begin position="273"/>
        <end position="300"/>
    </location>
</feature>
<organism evidence="10 11">
    <name type="scientific">Flavobacterium chilense</name>
    <dbReference type="NCBI Taxonomy" id="946677"/>
    <lineage>
        <taxon>Bacteria</taxon>
        <taxon>Pseudomonadati</taxon>
        <taxon>Bacteroidota</taxon>
        <taxon>Flavobacteriia</taxon>
        <taxon>Flavobacteriales</taxon>
        <taxon>Flavobacteriaceae</taxon>
        <taxon>Flavobacterium</taxon>
    </lineage>
</organism>
<keyword evidence="10" id="KW-0449">Lipoprotein</keyword>
<keyword evidence="3" id="KW-1003">Cell membrane</keyword>
<evidence type="ECO:0000256" key="2">
    <source>
        <dbReference type="ARBA" id="ARBA00005236"/>
    </source>
</evidence>
<feature type="domain" description="MacB-like periplasmic core" evidence="9">
    <location>
        <begin position="29"/>
        <end position="246"/>
    </location>
</feature>
<dbReference type="RefSeq" id="WP_068841682.1">
    <property type="nucleotide sequence ID" value="NZ_FRBT01000002.1"/>
</dbReference>
<dbReference type="Proteomes" id="UP000184028">
    <property type="component" value="Unassembled WGS sequence"/>
</dbReference>
<evidence type="ECO:0000256" key="7">
    <source>
        <dbReference type="SAM" id="Phobius"/>
    </source>
</evidence>
<dbReference type="OrthoDB" id="1522724at2"/>
<proteinExistence type="inferred from homology"/>
<dbReference type="GO" id="GO:0044874">
    <property type="term" value="P:lipoprotein localization to outer membrane"/>
    <property type="evidence" value="ECO:0007669"/>
    <property type="project" value="TreeGrafter"/>
</dbReference>
<feature type="transmembrane region" description="Helical" evidence="7">
    <location>
        <begin position="367"/>
        <end position="389"/>
    </location>
</feature>
<comment type="similarity">
    <text evidence="2">Belongs to the ABC-4 integral membrane protein family. LolC/E subfamily.</text>
</comment>
<evidence type="ECO:0000256" key="1">
    <source>
        <dbReference type="ARBA" id="ARBA00004651"/>
    </source>
</evidence>
<evidence type="ECO:0000313" key="10">
    <source>
        <dbReference type="EMBL" id="SHL68666.1"/>
    </source>
</evidence>
<evidence type="ECO:0000256" key="5">
    <source>
        <dbReference type="ARBA" id="ARBA00022989"/>
    </source>
</evidence>
<protein>
    <submittedName>
        <fullName evidence="10">Lipoprotein-releasing system permease protein</fullName>
    </submittedName>
</protein>
<feature type="transmembrane region" description="Helical" evidence="7">
    <location>
        <begin position="27"/>
        <end position="49"/>
    </location>
</feature>
<sequence>MNFPLYIAKRYIFSKSKNNAINIINRIASMGIIVGTMALFVVLSVFSGLKVFSLSFTNEIDPDLKLTSTYGKSFLISPEQENQIKNIAGVASYTKIIEERVLFLFKDKQQVTYLKGVDKNYVVVNDIKKKLFNGQWLKPDTYQVVVGYGIAQNFSMGILDFENALQVFAPKPGKGAIENPDEAFNKTDVLPVGIYSISEDLDSKYIFADLGLVQELLMYKHNQVSGMEFKLKENADENAVKAKLNTIFNNKILLKNRAQLNESLYKMLNTENIVVYLIFTLVIIVALFNLVGALIMMILEKKGNLKTLFNLGTEINSLRKIFLLQGTLLSVFGGLIGIFLGIILVLLQQQYSLIMITPTLAYPVVFTLENVIIVMGTIVSLGFVASLIASSRVSKKLLD</sequence>
<keyword evidence="5 7" id="KW-1133">Transmembrane helix</keyword>
<dbReference type="PANTHER" id="PTHR30489">
    <property type="entry name" value="LIPOPROTEIN-RELEASING SYSTEM TRANSMEMBRANE PROTEIN LOLE"/>
    <property type="match status" value="1"/>
</dbReference>
<keyword evidence="4 7" id="KW-0812">Transmembrane</keyword>
<evidence type="ECO:0000259" key="9">
    <source>
        <dbReference type="Pfam" id="PF12704"/>
    </source>
</evidence>